<feature type="domain" description="DNA mismatch repair proteins mutS family" evidence="4">
    <location>
        <begin position="324"/>
        <end position="504"/>
    </location>
</feature>
<keyword evidence="3" id="KW-0238">DNA-binding</keyword>
<dbReference type="AlphaFoldDB" id="A0A4R3JBQ6"/>
<dbReference type="OrthoDB" id="9808166at2"/>
<keyword evidence="6" id="KW-1185">Reference proteome</keyword>
<dbReference type="RefSeq" id="WP_132938807.1">
    <property type="nucleotide sequence ID" value="NZ_CP119676.1"/>
</dbReference>
<sequence>MKTFLLYRERDFDFDRALPPGSDDVIEDLELETVFGAMARGDAFFFDTAKNVLLSGARNDAATIIYRQHVLEDCLRHGAAVRDVYTLCLEAIERERKNHFGIFGRTPGTILHRSIEVMAMFVEVLGKLRRVAHANADNFKSEGLTTFVAMLEREFSDDYFSEIETHLEQLKFRGGVAMRAVLGAGGKGEDYTLRAPVKDSRNWFRRVFSPAPSGYTITLHPRDDAGARALDELRDRGINQAANALAQSNDRILSFLQMLKAELAFYLGCVNLHETLSEIAGPAVFPEPVEAVGSRWNCAELYDVSLALRMGEKVVGNTVNADGKRLVVVTGANRGGKSTFLRSVGTAQLMMQAGMFVAGEKFCASPCDGLFTHYKREEDRTMTSGKFDEELVRMSDLAEAVTPRSMVLFNESFAATNEREGSEVARQIVAALLENGCRVFFVTHMYELAHGYYEKAPEDTVFLRAYREEDGSRSFRLKLGEPLQTSYGEDLYRTIFSTAAPEGGSGDVVNL</sequence>
<dbReference type="Proteomes" id="UP000295304">
    <property type="component" value="Unassembled WGS sequence"/>
</dbReference>
<dbReference type="InterPro" id="IPR045076">
    <property type="entry name" value="MutS"/>
</dbReference>
<evidence type="ECO:0000256" key="2">
    <source>
        <dbReference type="ARBA" id="ARBA00022840"/>
    </source>
</evidence>
<dbReference type="InterPro" id="IPR000432">
    <property type="entry name" value="DNA_mismatch_repair_MutS_C"/>
</dbReference>
<reference evidence="5 6" key="1">
    <citation type="submission" date="2019-03" db="EMBL/GenBank/DDBJ databases">
        <title>Genomic Encyclopedia of Type Strains, Phase IV (KMG-IV): sequencing the most valuable type-strain genomes for metagenomic binning, comparative biology and taxonomic classification.</title>
        <authorList>
            <person name="Goeker M."/>
        </authorList>
    </citation>
    <scope>NUCLEOTIDE SEQUENCE [LARGE SCALE GENOMIC DNA]</scope>
    <source>
        <strain evidence="5 6">DSM 101688</strain>
    </source>
</reference>
<organism evidence="5 6">
    <name type="scientific">Varunaivibrio sulfuroxidans</name>
    <dbReference type="NCBI Taxonomy" id="1773489"/>
    <lineage>
        <taxon>Bacteria</taxon>
        <taxon>Pseudomonadati</taxon>
        <taxon>Pseudomonadota</taxon>
        <taxon>Alphaproteobacteria</taxon>
        <taxon>Rhodospirillales</taxon>
        <taxon>Magnetovibrionaceae</taxon>
        <taxon>Varunaivibrio</taxon>
    </lineage>
</organism>
<dbReference type="GO" id="GO:0030983">
    <property type="term" value="F:mismatched DNA binding"/>
    <property type="evidence" value="ECO:0007669"/>
    <property type="project" value="InterPro"/>
</dbReference>
<dbReference type="GO" id="GO:0005829">
    <property type="term" value="C:cytosol"/>
    <property type="evidence" value="ECO:0007669"/>
    <property type="project" value="TreeGrafter"/>
</dbReference>
<dbReference type="GO" id="GO:0140664">
    <property type="term" value="F:ATP-dependent DNA damage sensor activity"/>
    <property type="evidence" value="ECO:0007669"/>
    <property type="project" value="InterPro"/>
</dbReference>
<dbReference type="EMBL" id="SLZW01000004">
    <property type="protein sequence ID" value="TCS63074.1"/>
    <property type="molecule type" value="Genomic_DNA"/>
</dbReference>
<dbReference type="GO" id="GO:0005524">
    <property type="term" value="F:ATP binding"/>
    <property type="evidence" value="ECO:0007669"/>
    <property type="project" value="UniProtKB-KW"/>
</dbReference>
<dbReference type="PANTHER" id="PTHR11361">
    <property type="entry name" value="DNA MISMATCH REPAIR PROTEIN MUTS FAMILY MEMBER"/>
    <property type="match status" value="1"/>
</dbReference>
<name>A0A4R3JBQ6_9PROT</name>
<dbReference type="SUPFAM" id="SSF52540">
    <property type="entry name" value="P-loop containing nucleoside triphosphate hydrolases"/>
    <property type="match status" value="1"/>
</dbReference>
<dbReference type="GO" id="GO:0006298">
    <property type="term" value="P:mismatch repair"/>
    <property type="evidence" value="ECO:0007669"/>
    <property type="project" value="InterPro"/>
</dbReference>
<evidence type="ECO:0000256" key="1">
    <source>
        <dbReference type="ARBA" id="ARBA00022741"/>
    </source>
</evidence>
<evidence type="ECO:0000313" key="6">
    <source>
        <dbReference type="Proteomes" id="UP000295304"/>
    </source>
</evidence>
<evidence type="ECO:0000259" key="4">
    <source>
        <dbReference type="SMART" id="SM00534"/>
    </source>
</evidence>
<evidence type="ECO:0000256" key="3">
    <source>
        <dbReference type="ARBA" id="ARBA00023125"/>
    </source>
</evidence>
<dbReference type="PANTHER" id="PTHR11361:SF34">
    <property type="entry name" value="DNA MISMATCH REPAIR PROTEIN MSH1, MITOCHONDRIAL"/>
    <property type="match status" value="1"/>
</dbReference>
<keyword evidence="1" id="KW-0547">Nucleotide-binding</keyword>
<dbReference type="InterPro" id="IPR027417">
    <property type="entry name" value="P-loop_NTPase"/>
</dbReference>
<dbReference type="Pfam" id="PF00488">
    <property type="entry name" value="MutS_V"/>
    <property type="match status" value="1"/>
</dbReference>
<dbReference type="SMART" id="SM00534">
    <property type="entry name" value="MUTSac"/>
    <property type="match status" value="1"/>
</dbReference>
<proteinExistence type="predicted"/>
<evidence type="ECO:0000313" key="5">
    <source>
        <dbReference type="EMBL" id="TCS63074.1"/>
    </source>
</evidence>
<gene>
    <name evidence="5" type="ORF">EDD55_104166</name>
</gene>
<protein>
    <submittedName>
        <fullName evidence="5">MutS-like protein</fullName>
    </submittedName>
</protein>
<keyword evidence="2" id="KW-0067">ATP-binding</keyword>
<comment type="caution">
    <text evidence="5">The sequence shown here is derived from an EMBL/GenBank/DDBJ whole genome shotgun (WGS) entry which is preliminary data.</text>
</comment>
<dbReference type="Gene3D" id="3.40.50.300">
    <property type="entry name" value="P-loop containing nucleotide triphosphate hydrolases"/>
    <property type="match status" value="1"/>
</dbReference>
<accession>A0A4R3JBQ6</accession>